<evidence type="ECO:0000256" key="6">
    <source>
        <dbReference type="ARBA" id="ARBA00022679"/>
    </source>
</evidence>
<evidence type="ECO:0000256" key="13">
    <source>
        <dbReference type="ARBA" id="ARBA00023204"/>
    </source>
</evidence>
<keyword evidence="11 15" id="KW-0862">Zinc</keyword>
<dbReference type="GO" id="GO:0005634">
    <property type="term" value="C:nucleus"/>
    <property type="evidence" value="ECO:0007669"/>
    <property type="project" value="UniProtKB-SubCell"/>
</dbReference>
<comment type="similarity">
    <text evidence="3 15">Belongs to the NSE1 family.</text>
</comment>
<dbReference type="GO" id="GO:0030915">
    <property type="term" value="C:Smc5-Smc6 complex"/>
    <property type="evidence" value="ECO:0007669"/>
    <property type="project" value="UniProtKB-UniRule"/>
</dbReference>
<dbReference type="GO" id="GO:0008270">
    <property type="term" value="F:zinc ion binding"/>
    <property type="evidence" value="ECO:0007669"/>
    <property type="project" value="UniProtKB-KW"/>
</dbReference>
<evidence type="ECO:0000256" key="16">
    <source>
        <dbReference type="SAM" id="MobiDB-lite"/>
    </source>
</evidence>
<keyword evidence="9 15" id="KW-0863">Zinc-finger</keyword>
<dbReference type="FunCoup" id="A0A7J7DF80">
    <property type="interactions" value="391"/>
</dbReference>
<evidence type="ECO:0000256" key="7">
    <source>
        <dbReference type="ARBA" id="ARBA00022723"/>
    </source>
</evidence>
<organism evidence="18 19">
    <name type="scientific">Tripterygium wilfordii</name>
    <name type="common">Thunder God vine</name>
    <dbReference type="NCBI Taxonomy" id="458696"/>
    <lineage>
        <taxon>Eukaryota</taxon>
        <taxon>Viridiplantae</taxon>
        <taxon>Streptophyta</taxon>
        <taxon>Embryophyta</taxon>
        <taxon>Tracheophyta</taxon>
        <taxon>Spermatophyta</taxon>
        <taxon>Magnoliopsida</taxon>
        <taxon>eudicotyledons</taxon>
        <taxon>Gunneridae</taxon>
        <taxon>Pentapetalae</taxon>
        <taxon>rosids</taxon>
        <taxon>fabids</taxon>
        <taxon>Celastrales</taxon>
        <taxon>Celastraceae</taxon>
        <taxon>Tripterygium</taxon>
    </lineage>
</organism>
<keyword evidence="6 15" id="KW-0808">Transferase</keyword>
<sequence length="335" mass="37478">MSALNWKHHALIQALLARGPQTEKELHKIFAGVTGKNPGNHQQHFNDYLLKINKELSYVQFELRCCRNQNDGQVCYGVVNNVADEQSKLGTKYSVPQIALYKGIIESIVQDARAQGYISVIDALNIRLENQLPSGNGSQSQDGVPPAFRNFSMTQKEKTVDELVNDQWLCYSDGNVGLGVRSFLDLRSWFRYSDVPFCAVCNEAAVKAELCQGEDCSVRIHNYCLQKKFSQRRSERACPTCGTHWQFEMPKAEAVEFDNEPNDLSQNQPHAEPTQSQQALGSKCKRPRKSGRANDAEITGQGSHQESLSSVDFKRVTRASARSSGTYALLSVKDI</sequence>
<keyword evidence="7 15" id="KW-0479">Metal-binding</keyword>
<dbReference type="Pfam" id="PF08746">
    <property type="entry name" value="zf-RING-like"/>
    <property type="match status" value="1"/>
</dbReference>
<dbReference type="CDD" id="cd16493">
    <property type="entry name" value="RING-CH-C4HC3_NSE1"/>
    <property type="match status" value="1"/>
</dbReference>
<accession>A0A7J7DF80</accession>
<keyword evidence="8 15" id="KW-0227">DNA damage</keyword>
<evidence type="ECO:0000256" key="11">
    <source>
        <dbReference type="ARBA" id="ARBA00022833"/>
    </source>
</evidence>
<evidence type="ECO:0000256" key="3">
    <source>
        <dbReference type="ARBA" id="ARBA00010258"/>
    </source>
</evidence>
<keyword evidence="12 15" id="KW-0233">DNA recombination</keyword>
<evidence type="ECO:0000256" key="4">
    <source>
        <dbReference type="ARBA" id="ARBA00012483"/>
    </source>
</evidence>
<dbReference type="Gene3D" id="3.30.40.10">
    <property type="entry name" value="Zinc/RING finger domain, C3HC4 (zinc finger)"/>
    <property type="match status" value="1"/>
</dbReference>
<evidence type="ECO:0000313" key="19">
    <source>
        <dbReference type="Proteomes" id="UP000593562"/>
    </source>
</evidence>
<dbReference type="InterPro" id="IPR013083">
    <property type="entry name" value="Znf_RING/FYVE/PHD"/>
</dbReference>
<dbReference type="EMBL" id="JAAARO010000007">
    <property type="protein sequence ID" value="KAF5744961.1"/>
    <property type="molecule type" value="Genomic_DNA"/>
</dbReference>
<dbReference type="Pfam" id="PF07574">
    <property type="entry name" value="SMC_Nse1"/>
    <property type="match status" value="1"/>
</dbReference>
<evidence type="ECO:0000256" key="15">
    <source>
        <dbReference type="RuleBase" id="RU368018"/>
    </source>
</evidence>
<evidence type="ECO:0000256" key="10">
    <source>
        <dbReference type="ARBA" id="ARBA00022786"/>
    </source>
</evidence>
<dbReference type="Gene3D" id="1.10.10.10">
    <property type="entry name" value="Winged helix-like DNA-binding domain superfamily/Winged helix DNA-binding domain"/>
    <property type="match status" value="1"/>
</dbReference>
<dbReference type="Proteomes" id="UP000593562">
    <property type="component" value="Unassembled WGS sequence"/>
</dbReference>
<name>A0A7J7DF80_TRIWF</name>
<dbReference type="EC" id="2.3.2.27" evidence="4 15"/>
<evidence type="ECO:0000259" key="17">
    <source>
        <dbReference type="Pfam" id="PF08746"/>
    </source>
</evidence>
<dbReference type="InterPro" id="IPR036388">
    <property type="entry name" value="WH-like_DNA-bd_sf"/>
</dbReference>
<proteinExistence type="inferred from homology"/>
<comment type="caution">
    <text evidence="18">The sequence shown here is derived from an EMBL/GenBank/DDBJ whole genome shotgun (WGS) entry which is preliminary data.</text>
</comment>
<evidence type="ECO:0000256" key="14">
    <source>
        <dbReference type="ARBA" id="ARBA00023242"/>
    </source>
</evidence>
<protein>
    <recommendedName>
        <fullName evidence="5 15">Non-structural maintenance of chromosomes element 1 homolog</fullName>
        <ecNumber evidence="4 15">2.3.2.27</ecNumber>
    </recommendedName>
</protein>
<evidence type="ECO:0000256" key="12">
    <source>
        <dbReference type="ARBA" id="ARBA00023172"/>
    </source>
</evidence>
<evidence type="ECO:0000256" key="1">
    <source>
        <dbReference type="ARBA" id="ARBA00000900"/>
    </source>
</evidence>
<evidence type="ECO:0000256" key="2">
    <source>
        <dbReference type="ARBA" id="ARBA00004123"/>
    </source>
</evidence>
<comment type="subcellular location">
    <subcellularLocation>
        <location evidence="2 15">Nucleus</location>
    </subcellularLocation>
</comment>
<feature type="compositionally biased region" description="Polar residues" evidence="16">
    <location>
        <begin position="300"/>
        <end position="310"/>
    </location>
</feature>
<evidence type="ECO:0000256" key="9">
    <source>
        <dbReference type="ARBA" id="ARBA00022771"/>
    </source>
</evidence>
<dbReference type="AlphaFoldDB" id="A0A7J7DF80"/>
<comment type="subunit">
    <text evidence="15">Component of the Smc5-Smc6 complex.</text>
</comment>
<dbReference type="InParanoid" id="A0A7J7DF80"/>
<dbReference type="PANTHER" id="PTHR20973:SF0">
    <property type="entry name" value="NON-STRUCTURAL MAINTENANCE OF CHROMOSOMES ELEMENT 1 HOMOLOG"/>
    <property type="match status" value="1"/>
</dbReference>
<dbReference type="InterPro" id="IPR011513">
    <property type="entry name" value="Nse1"/>
</dbReference>
<reference evidence="18 19" key="1">
    <citation type="journal article" date="2020" name="Nat. Commun.">
        <title>Genome of Tripterygium wilfordii and identification of cytochrome P450 involved in triptolide biosynthesis.</title>
        <authorList>
            <person name="Tu L."/>
            <person name="Su P."/>
            <person name="Zhang Z."/>
            <person name="Gao L."/>
            <person name="Wang J."/>
            <person name="Hu T."/>
            <person name="Zhou J."/>
            <person name="Zhang Y."/>
            <person name="Zhao Y."/>
            <person name="Liu Y."/>
            <person name="Song Y."/>
            <person name="Tong Y."/>
            <person name="Lu Y."/>
            <person name="Yang J."/>
            <person name="Xu C."/>
            <person name="Jia M."/>
            <person name="Peters R.J."/>
            <person name="Huang L."/>
            <person name="Gao W."/>
        </authorList>
    </citation>
    <scope>NUCLEOTIDE SEQUENCE [LARGE SCALE GENOMIC DNA]</scope>
    <source>
        <strain evidence="19">cv. XIE 37</strain>
        <tissue evidence="18">Leaf</tissue>
    </source>
</reference>
<feature type="compositionally biased region" description="Polar residues" evidence="16">
    <location>
        <begin position="262"/>
        <end position="280"/>
    </location>
</feature>
<dbReference type="SUPFAM" id="SSF57850">
    <property type="entry name" value="RING/U-box"/>
    <property type="match status" value="1"/>
</dbReference>
<feature type="region of interest" description="Disordered" evidence="16">
    <location>
        <begin position="260"/>
        <end position="312"/>
    </location>
</feature>
<dbReference type="GO" id="GO:0061630">
    <property type="term" value="F:ubiquitin protein ligase activity"/>
    <property type="evidence" value="ECO:0007669"/>
    <property type="project" value="UniProtKB-EC"/>
</dbReference>
<evidence type="ECO:0000313" key="18">
    <source>
        <dbReference type="EMBL" id="KAF5744961.1"/>
    </source>
</evidence>
<dbReference type="InterPro" id="IPR014857">
    <property type="entry name" value="Nse1_RING_C4HC3-type"/>
</dbReference>
<evidence type="ECO:0000256" key="8">
    <source>
        <dbReference type="ARBA" id="ARBA00022763"/>
    </source>
</evidence>
<feature type="domain" description="Non-structural maintenance of chromosomes element 1 RING C4HC3-type" evidence="17">
    <location>
        <begin position="198"/>
        <end position="241"/>
    </location>
</feature>
<keyword evidence="19" id="KW-1185">Reference proteome</keyword>
<comment type="catalytic activity">
    <reaction evidence="1 15">
        <text>S-ubiquitinyl-[E2 ubiquitin-conjugating enzyme]-L-cysteine + [acceptor protein]-L-lysine = [E2 ubiquitin-conjugating enzyme]-L-cysteine + N(6)-ubiquitinyl-[acceptor protein]-L-lysine.</text>
        <dbReference type="EC" id="2.3.2.27"/>
    </reaction>
</comment>
<dbReference type="GO" id="GO:0000724">
    <property type="term" value="P:double-strand break repair via homologous recombination"/>
    <property type="evidence" value="ECO:0007669"/>
    <property type="project" value="TreeGrafter"/>
</dbReference>
<dbReference type="FunFam" id="3.90.1150.220:FF:000002">
    <property type="entry name" value="Non-structural maintenance of chromosomes element 1"/>
    <property type="match status" value="1"/>
</dbReference>
<keyword evidence="14 15" id="KW-0539">Nucleus</keyword>
<evidence type="ECO:0000256" key="5">
    <source>
        <dbReference type="ARBA" id="ARBA00019422"/>
    </source>
</evidence>
<gene>
    <name evidence="18" type="ORF">HS088_TW07G00542</name>
</gene>
<keyword evidence="13 15" id="KW-0234">DNA repair</keyword>
<keyword evidence="10 15" id="KW-0833">Ubl conjugation pathway</keyword>
<dbReference type="Gene3D" id="3.90.1150.220">
    <property type="match status" value="1"/>
</dbReference>
<dbReference type="PANTHER" id="PTHR20973">
    <property type="entry name" value="NON-SMC ELEMENT 1-RELATED"/>
    <property type="match status" value="1"/>
</dbReference>